<dbReference type="PANTHER" id="PTHR46825:SF8">
    <property type="entry name" value="BETA-LACTAMASE-RELATED"/>
    <property type="match status" value="1"/>
</dbReference>
<dbReference type="InterPro" id="IPR011990">
    <property type="entry name" value="TPR-like_helical_dom_sf"/>
</dbReference>
<dbReference type="PROSITE" id="PS50005">
    <property type="entry name" value="TPR"/>
    <property type="match status" value="1"/>
</dbReference>
<dbReference type="SUPFAM" id="SSF56601">
    <property type="entry name" value="beta-lactamase/transpeptidase-like"/>
    <property type="match status" value="1"/>
</dbReference>
<name>A0A6B9ZKE0_9BACT</name>
<dbReference type="PANTHER" id="PTHR46825">
    <property type="entry name" value="D-ALANYL-D-ALANINE-CARBOXYPEPTIDASE/ENDOPEPTIDASE AMPH"/>
    <property type="match status" value="1"/>
</dbReference>
<dbReference type="Pfam" id="PF00144">
    <property type="entry name" value="Beta-lactamase"/>
    <property type="match status" value="1"/>
</dbReference>
<organism evidence="3 4">
    <name type="scientific">Chitinophaga agri</name>
    <dbReference type="NCBI Taxonomy" id="2703787"/>
    <lineage>
        <taxon>Bacteria</taxon>
        <taxon>Pseudomonadati</taxon>
        <taxon>Bacteroidota</taxon>
        <taxon>Chitinophagia</taxon>
        <taxon>Chitinophagales</taxon>
        <taxon>Chitinophagaceae</taxon>
        <taxon>Chitinophaga</taxon>
    </lineage>
</organism>
<proteinExistence type="predicted"/>
<dbReference type="InterPro" id="IPR001466">
    <property type="entry name" value="Beta-lactam-related"/>
</dbReference>
<dbReference type="Proteomes" id="UP000476411">
    <property type="component" value="Chromosome"/>
</dbReference>
<dbReference type="KEGG" id="chih:GWR21_25945"/>
<feature type="domain" description="Beta-lactamase-related" evidence="2">
    <location>
        <begin position="37"/>
        <end position="354"/>
    </location>
</feature>
<keyword evidence="1" id="KW-0802">TPR repeat</keyword>
<dbReference type="RefSeq" id="WP_162334624.1">
    <property type="nucleotide sequence ID" value="NZ_CP048113.1"/>
</dbReference>
<dbReference type="Pfam" id="PF13424">
    <property type="entry name" value="TPR_12"/>
    <property type="match status" value="1"/>
</dbReference>
<dbReference type="GO" id="GO:0016787">
    <property type="term" value="F:hydrolase activity"/>
    <property type="evidence" value="ECO:0007669"/>
    <property type="project" value="UniProtKB-KW"/>
</dbReference>
<evidence type="ECO:0000313" key="3">
    <source>
        <dbReference type="EMBL" id="QHS62900.1"/>
    </source>
</evidence>
<dbReference type="InterPro" id="IPR012338">
    <property type="entry name" value="Beta-lactam/transpept-like"/>
</dbReference>
<keyword evidence="4" id="KW-1185">Reference proteome</keyword>
<evidence type="ECO:0000259" key="2">
    <source>
        <dbReference type="Pfam" id="PF00144"/>
    </source>
</evidence>
<sequence length="495" mass="55247">MAIFHPTRYFFIRWLSIFIVVLSAGKSMGQITPARIQDILDTEVAHKRTPGIILGMIDSTGKRTVFSAGIQSEVHRVKPDTGTMYEIGSVTKVFTSLILADMSLSGELNLDDPISKFLPDSVKAPTWNGQPITLLNLSCHATGGFPRMPDNYRGTDEANPFADYTTAELFDYISRFKLTNAPGSRFSYSNSGYGLLGHILAQTAHMSYEDMVKDRICQVLGMPNTTIVLNAGQQARLATPHNEYGRMVHNWEMPAIAGTGALRANLADLMTFAEAHLLLNKTTLSRAVKLTHIPRVFKGKTEGDVTMGWTTFEEKGHHFLWKDGTTAGYRSLVLLDLHKKMGVVILSNSLNPINDIAYHVIDDRQYPLRPYQYKWALLDTISTTITSSGVDAAIRLYEQLKVNHDARFVFEEAQLNNIGNDLRLAGKMEDAIKIHQLNRKEYPASASVYESLGETYRRSGQPAQAVKYYEQSLGINGDNPHLVWMLGQLKKGVPF</sequence>
<dbReference type="SUPFAM" id="SSF48452">
    <property type="entry name" value="TPR-like"/>
    <property type="match status" value="1"/>
</dbReference>
<feature type="repeat" description="TPR" evidence="1">
    <location>
        <begin position="446"/>
        <end position="479"/>
    </location>
</feature>
<dbReference type="Gene3D" id="3.40.710.10">
    <property type="entry name" value="DD-peptidase/beta-lactamase superfamily"/>
    <property type="match status" value="1"/>
</dbReference>
<reference evidence="3 4" key="1">
    <citation type="submission" date="2020-01" db="EMBL/GenBank/DDBJ databases">
        <title>Complete genome sequence of Chitinophaga sp. H33E-04 isolated from quinoa roots.</title>
        <authorList>
            <person name="Weon H.-Y."/>
            <person name="Lee S.A."/>
        </authorList>
    </citation>
    <scope>NUCLEOTIDE SEQUENCE [LARGE SCALE GENOMIC DNA]</scope>
    <source>
        <strain evidence="3 4">H33E-04</strain>
    </source>
</reference>
<accession>A0A6B9ZKE0</accession>
<dbReference type="InterPro" id="IPR050491">
    <property type="entry name" value="AmpC-like"/>
</dbReference>
<dbReference type="InterPro" id="IPR019734">
    <property type="entry name" value="TPR_rpt"/>
</dbReference>
<keyword evidence="3" id="KW-0378">Hydrolase</keyword>
<dbReference type="SMART" id="SM00028">
    <property type="entry name" value="TPR"/>
    <property type="match status" value="2"/>
</dbReference>
<evidence type="ECO:0000256" key="1">
    <source>
        <dbReference type="PROSITE-ProRule" id="PRU00339"/>
    </source>
</evidence>
<evidence type="ECO:0000313" key="4">
    <source>
        <dbReference type="Proteomes" id="UP000476411"/>
    </source>
</evidence>
<gene>
    <name evidence="3" type="ORF">GWR21_25945</name>
</gene>
<protein>
    <submittedName>
        <fullName evidence="3">Serine hydrolase</fullName>
    </submittedName>
</protein>
<dbReference type="Gene3D" id="1.25.40.10">
    <property type="entry name" value="Tetratricopeptide repeat domain"/>
    <property type="match status" value="1"/>
</dbReference>
<dbReference type="EMBL" id="CP048113">
    <property type="protein sequence ID" value="QHS62900.1"/>
    <property type="molecule type" value="Genomic_DNA"/>
</dbReference>
<dbReference type="AlphaFoldDB" id="A0A6B9ZKE0"/>